<reference evidence="2" key="2">
    <citation type="journal article" date="2023" name="IMA Fungus">
        <title>Comparative genomic study of the Penicillium genus elucidates a diverse pangenome and 15 lateral gene transfer events.</title>
        <authorList>
            <person name="Petersen C."/>
            <person name="Sorensen T."/>
            <person name="Nielsen M.R."/>
            <person name="Sondergaard T.E."/>
            <person name="Sorensen J.L."/>
            <person name="Fitzpatrick D.A."/>
            <person name="Frisvad J.C."/>
            <person name="Nielsen K.L."/>
        </authorList>
    </citation>
    <scope>NUCLEOTIDE SEQUENCE</scope>
    <source>
        <strain evidence="2">IBT 30761</strain>
    </source>
</reference>
<dbReference type="EMBL" id="JAPQKI010000002">
    <property type="protein sequence ID" value="KAJ5111384.1"/>
    <property type="molecule type" value="Genomic_DNA"/>
</dbReference>
<feature type="region of interest" description="Disordered" evidence="1">
    <location>
        <begin position="256"/>
        <end position="294"/>
    </location>
</feature>
<feature type="compositionally biased region" description="Acidic residues" evidence="1">
    <location>
        <begin position="82"/>
        <end position="91"/>
    </location>
</feature>
<feature type="compositionally biased region" description="Polar residues" evidence="1">
    <location>
        <begin position="378"/>
        <end position="402"/>
    </location>
</feature>
<feature type="region of interest" description="Disordered" evidence="1">
    <location>
        <begin position="371"/>
        <end position="402"/>
    </location>
</feature>
<feature type="region of interest" description="Disordered" evidence="1">
    <location>
        <begin position="55"/>
        <end position="107"/>
    </location>
</feature>
<comment type="caution">
    <text evidence="2">The sequence shown here is derived from an EMBL/GenBank/DDBJ whole genome shotgun (WGS) entry which is preliminary data.</text>
</comment>
<dbReference type="AlphaFoldDB" id="A0A9W9G3F6"/>
<evidence type="ECO:0000256" key="1">
    <source>
        <dbReference type="SAM" id="MobiDB-lite"/>
    </source>
</evidence>
<feature type="compositionally biased region" description="Basic and acidic residues" evidence="1">
    <location>
        <begin position="258"/>
        <end position="276"/>
    </location>
</feature>
<organism evidence="2 3">
    <name type="scientific">Penicillium argentinense</name>
    <dbReference type="NCBI Taxonomy" id="1131581"/>
    <lineage>
        <taxon>Eukaryota</taxon>
        <taxon>Fungi</taxon>
        <taxon>Dikarya</taxon>
        <taxon>Ascomycota</taxon>
        <taxon>Pezizomycotina</taxon>
        <taxon>Eurotiomycetes</taxon>
        <taxon>Eurotiomycetidae</taxon>
        <taxon>Eurotiales</taxon>
        <taxon>Aspergillaceae</taxon>
        <taxon>Penicillium</taxon>
    </lineage>
</organism>
<sequence length="467" mass="51564">MLAPNYYTHPYAYNYRVAPPVRPSRSLEGLERVIPPTSPKSIDVYSPTRSELFLNKPLPAKPLPSTPSDDLEPEYSGMWSDSSDDESDDSTLDSIASPEPRASTESYPIFVSGADDILGDPPAPADRSVKPIVAPQRLLSRTDSFVSDTSTKSDAQYGRPALWSQPQSQYQSQTRAGTNHYFREKKWDFFPELATPGAVSAVGRASPEIRNGKTRKKQKPGRLNLSKRRRWHSLDRPGMGMGLAQARDSIKTYVHRTLSRDSPESRTKAKDKDAQRARPATAPANEVDGTPKSTLQQWRGLAGQPLQHSSLGADVNLQMRALSLHTMSSTTASTTSDMPDSPRSARFAVPMTAYQKYGASIWDAPKFKKRTLRPRQQPGASRSSSQLASINPTSPLSPPLKTQLQQNTRDAVRVLQGGTSHMLVALDGAKKKISESKDERRREQLKAQIKLVGPVNPHTCGQLDPWV</sequence>
<name>A0A9W9G3F6_9EURO</name>
<feature type="compositionally biased region" description="Basic residues" evidence="1">
    <location>
        <begin position="212"/>
        <end position="231"/>
    </location>
</feature>
<reference evidence="2" key="1">
    <citation type="submission" date="2022-11" db="EMBL/GenBank/DDBJ databases">
        <authorList>
            <person name="Petersen C."/>
        </authorList>
    </citation>
    <scope>NUCLEOTIDE SEQUENCE</scope>
    <source>
        <strain evidence="2">IBT 30761</strain>
    </source>
</reference>
<dbReference type="RefSeq" id="XP_056479454.1">
    <property type="nucleotide sequence ID" value="XM_056614413.1"/>
</dbReference>
<dbReference type="GeneID" id="81353392"/>
<keyword evidence="3" id="KW-1185">Reference proteome</keyword>
<evidence type="ECO:0000313" key="3">
    <source>
        <dbReference type="Proteomes" id="UP001149074"/>
    </source>
</evidence>
<proteinExistence type="predicted"/>
<protein>
    <submittedName>
        <fullName evidence="2">Uncharacterized protein</fullName>
    </submittedName>
</protein>
<dbReference type="OrthoDB" id="4225223at2759"/>
<accession>A0A9W9G3F6</accession>
<evidence type="ECO:0000313" key="2">
    <source>
        <dbReference type="EMBL" id="KAJ5111384.1"/>
    </source>
</evidence>
<feature type="region of interest" description="Disordered" evidence="1">
    <location>
        <begin position="201"/>
        <end position="242"/>
    </location>
</feature>
<dbReference type="Proteomes" id="UP001149074">
    <property type="component" value="Unassembled WGS sequence"/>
</dbReference>
<gene>
    <name evidence="2" type="ORF">N7532_001919</name>
</gene>